<evidence type="ECO:0000259" key="2">
    <source>
        <dbReference type="Pfam" id="PF20415"/>
    </source>
</evidence>
<sequence>MAGYYAEMPPLVDPGGREYYNPADDIPRSPPVGAGSYFPSELQQQQYYAPSPQPTPSYMHRQASWSPAPSSGYPWNTPASSQTTSSLSTSPSSWPQTYPAQPGPPAVFASPPPTSMPPFIPSHVPTPYYAHMVPIPAHFGAGQYPAAQTGDSQYLAPAGSGQYPAPAVNGQYANYSGYGGGQEQERDRDRAQGLYDGDGKPRRQPSVSSSQYATHKASPSLSRKTSVHREASKRPPREWRSDFRRKESGLFAGVVDKLINTRGKSTPPADVELVLQAKAKPCLHLLYSSSKPPMCWDLRVSPSQMWSRVLKRQLLTADVAGFACEPPLKSLRLYHEMLPWYIDLEARSGSSGLTLYDVFYEIHCCMQHPISAADWLNEEMSPEYQDRVYNAYRLRCANNQQELAMGIKRVDYLADHFVMEGVVRAKNGLWEIKTRTP</sequence>
<feature type="compositionally biased region" description="Pro residues" evidence="1">
    <location>
        <begin position="101"/>
        <end position="111"/>
    </location>
</feature>
<feature type="region of interest" description="Disordered" evidence="1">
    <location>
        <begin position="174"/>
        <end position="241"/>
    </location>
</feature>
<evidence type="ECO:0000256" key="1">
    <source>
        <dbReference type="SAM" id="MobiDB-lite"/>
    </source>
</evidence>
<feature type="compositionally biased region" description="Polar residues" evidence="1">
    <location>
        <begin position="205"/>
        <end position="224"/>
    </location>
</feature>
<feature type="compositionally biased region" description="Basic and acidic residues" evidence="1">
    <location>
        <begin position="183"/>
        <end position="201"/>
    </location>
</feature>
<gene>
    <name evidence="3" type="ORF">PYCCODRAFT_1282734</name>
</gene>
<dbReference type="EMBL" id="KZ084094">
    <property type="protein sequence ID" value="OSD05075.1"/>
    <property type="molecule type" value="Genomic_DNA"/>
</dbReference>
<dbReference type="Proteomes" id="UP000193067">
    <property type="component" value="Unassembled WGS sequence"/>
</dbReference>
<feature type="region of interest" description="Disordered" evidence="1">
    <location>
        <begin position="1"/>
        <end position="111"/>
    </location>
</feature>
<dbReference type="STRING" id="1353009.A0A1Y2IVA0"/>
<dbReference type="AlphaFoldDB" id="A0A1Y2IVA0"/>
<feature type="compositionally biased region" description="Low complexity" evidence="1">
    <location>
        <begin position="77"/>
        <end position="97"/>
    </location>
</feature>
<keyword evidence="4" id="KW-1185">Reference proteome</keyword>
<dbReference type="InterPro" id="IPR046522">
    <property type="entry name" value="DUF6699"/>
</dbReference>
<proteinExistence type="predicted"/>
<feature type="domain" description="DUF6699" evidence="2">
    <location>
        <begin position="295"/>
        <end position="427"/>
    </location>
</feature>
<dbReference type="Pfam" id="PF20415">
    <property type="entry name" value="DUF6699"/>
    <property type="match status" value="1"/>
</dbReference>
<reference evidence="3 4" key="1">
    <citation type="journal article" date="2015" name="Biotechnol. Biofuels">
        <title>Enhanced degradation of softwood versus hardwood by the white-rot fungus Pycnoporus coccineus.</title>
        <authorList>
            <person name="Couturier M."/>
            <person name="Navarro D."/>
            <person name="Chevret D."/>
            <person name="Henrissat B."/>
            <person name="Piumi F."/>
            <person name="Ruiz-Duenas F.J."/>
            <person name="Martinez A.T."/>
            <person name="Grigoriev I.V."/>
            <person name="Riley R."/>
            <person name="Lipzen A."/>
            <person name="Berrin J.G."/>
            <person name="Master E.R."/>
            <person name="Rosso M.N."/>
        </authorList>
    </citation>
    <scope>NUCLEOTIDE SEQUENCE [LARGE SCALE GENOMIC DNA]</scope>
    <source>
        <strain evidence="3 4">BRFM310</strain>
    </source>
</reference>
<name>A0A1Y2IVA0_TRAC3</name>
<accession>A0A1Y2IVA0</accession>
<evidence type="ECO:0000313" key="4">
    <source>
        <dbReference type="Proteomes" id="UP000193067"/>
    </source>
</evidence>
<organism evidence="3 4">
    <name type="scientific">Trametes coccinea (strain BRFM310)</name>
    <name type="common">Pycnoporus coccineus</name>
    <dbReference type="NCBI Taxonomy" id="1353009"/>
    <lineage>
        <taxon>Eukaryota</taxon>
        <taxon>Fungi</taxon>
        <taxon>Dikarya</taxon>
        <taxon>Basidiomycota</taxon>
        <taxon>Agaricomycotina</taxon>
        <taxon>Agaricomycetes</taxon>
        <taxon>Polyporales</taxon>
        <taxon>Polyporaceae</taxon>
        <taxon>Trametes</taxon>
    </lineage>
</organism>
<feature type="compositionally biased region" description="Basic and acidic residues" evidence="1">
    <location>
        <begin position="227"/>
        <end position="241"/>
    </location>
</feature>
<evidence type="ECO:0000313" key="3">
    <source>
        <dbReference type="EMBL" id="OSD05075.1"/>
    </source>
</evidence>
<protein>
    <recommendedName>
        <fullName evidence="2">DUF6699 domain-containing protein</fullName>
    </recommendedName>
</protein>
<dbReference type="OrthoDB" id="3265169at2759"/>